<feature type="domain" description="HTH gntR-type" evidence="4">
    <location>
        <begin position="15"/>
        <end position="83"/>
    </location>
</feature>
<keyword evidence="2" id="KW-0238">DNA-binding</keyword>
<name>A0A174MWV1_9FIRM</name>
<dbReference type="SMART" id="SM00345">
    <property type="entry name" value="HTH_GNTR"/>
    <property type="match status" value="1"/>
</dbReference>
<dbReference type="Gene3D" id="1.20.120.530">
    <property type="entry name" value="GntR ligand-binding domain-like"/>
    <property type="match status" value="1"/>
</dbReference>
<dbReference type="PRINTS" id="PR00035">
    <property type="entry name" value="HTHGNTR"/>
</dbReference>
<dbReference type="InterPro" id="IPR036388">
    <property type="entry name" value="WH-like_DNA-bd_sf"/>
</dbReference>
<evidence type="ECO:0000256" key="3">
    <source>
        <dbReference type="ARBA" id="ARBA00023163"/>
    </source>
</evidence>
<dbReference type="PROSITE" id="PS50949">
    <property type="entry name" value="HTH_GNTR"/>
    <property type="match status" value="1"/>
</dbReference>
<dbReference type="STRING" id="39482.ERS852491_05012"/>
<dbReference type="InterPro" id="IPR036390">
    <property type="entry name" value="WH_DNA-bd_sf"/>
</dbReference>
<dbReference type="AlphaFoldDB" id="A0A174MWV1"/>
<dbReference type="PANTHER" id="PTHR43537:SF5">
    <property type="entry name" value="UXU OPERON TRANSCRIPTIONAL REGULATOR"/>
    <property type="match status" value="1"/>
</dbReference>
<dbReference type="Proteomes" id="UP000095544">
    <property type="component" value="Unassembled WGS sequence"/>
</dbReference>
<dbReference type="Pfam" id="PF00392">
    <property type="entry name" value="GntR"/>
    <property type="match status" value="1"/>
</dbReference>
<dbReference type="InterPro" id="IPR008920">
    <property type="entry name" value="TF_FadR/GntR_C"/>
</dbReference>
<dbReference type="SUPFAM" id="SSF46785">
    <property type="entry name" value="Winged helix' DNA-binding domain"/>
    <property type="match status" value="1"/>
</dbReference>
<keyword evidence="3" id="KW-0804">Transcription</keyword>
<organism evidence="5 6">
    <name type="scientific">Faecalicatena contorta</name>
    <dbReference type="NCBI Taxonomy" id="39482"/>
    <lineage>
        <taxon>Bacteria</taxon>
        <taxon>Bacillati</taxon>
        <taxon>Bacillota</taxon>
        <taxon>Clostridia</taxon>
        <taxon>Lachnospirales</taxon>
        <taxon>Lachnospiraceae</taxon>
        <taxon>Faecalicatena</taxon>
    </lineage>
</organism>
<dbReference type="CDD" id="cd07377">
    <property type="entry name" value="WHTH_GntR"/>
    <property type="match status" value="1"/>
</dbReference>
<dbReference type="RefSeq" id="WP_055155309.1">
    <property type="nucleotide sequence ID" value="NZ_CYZU01000094.1"/>
</dbReference>
<evidence type="ECO:0000256" key="2">
    <source>
        <dbReference type="ARBA" id="ARBA00023125"/>
    </source>
</evidence>
<proteinExistence type="predicted"/>
<dbReference type="Pfam" id="PF07729">
    <property type="entry name" value="FCD"/>
    <property type="match status" value="1"/>
</dbReference>
<keyword evidence="1" id="KW-0805">Transcription regulation</keyword>
<dbReference type="SMART" id="SM00895">
    <property type="entry name" value="FCD"/>
    <property type="match status" value="1"/>
</dbReference>
<dbReference type="GO" id="GO:0003700">
    <property type="term" value="F:DNA-binding transcription factor activity"/>
    <property type="evidence" value="ECO:0007669"/>
    <property type="project" value="InterPro"/>
</dbReference>
<protein>
    <submittedName>
        <fullName evidence="5">Pyruvate dehydrogenase complex repressor</fullName>
    </submittedName>
</protein>
<sequence>MEQKKSDWLTPVPKQSLSKMVVEKIKEGLISGELKPGDFLPSEAELSERFGVGKSSIREAVKMLEALGVVEICKGNGSRICSSVDASVMNPLIFQMILMSKAESKDALVEFRKMIETSASLLAIDNADEEDIERLKDIHMKTKSDFNKGWATVENDMLFHAEIYKSTHNPFVASIGNSIMEMFQPSLMISNRDYSKIVTENHDKILEALMHRDKKAMTQAVADSLDKWKELSLDESPD</sequence>
<evidence type="ECO:0000256" key="1">
    <source>
        <dbReference type="ARBA" id="ARBA00023015"/>
    </source>
</evidence>
<dbReference type="EMBL" id="CYZU01000094">
    <property type="protein sequence ID" value="CUP38169.1"/>
    <property type="molecule type" value="Genomic_DNA"/>
</dbReference>
<reference evidence="5 6" key="1">
    <citation type="submission" date="2015-09" db="EMBL/GenBank/DDBJ databases">
        <authorList>
            <consortium name="Pathogen Informatics"/>
        </authorList>
    </citation>
    <scope>NUCLEOTIDE SEQUENCE [LARGE SCALE GENOMIC DNA]</scope>
    <source>
        <strain evidence="5 6">2789STDY5834876</strain>
    </source>
</reference>
<accession>A0A174MWV1</accession>
<evidence type="ECO:0000259" key="4">
    <source>
        <dbReference type="PROSITE" id="PS50949"/>
    </source>
</evidence>
<gene>
    <name evidence="5" type="primary">pdhR_2</name>
    <name evidence="5" type="ORF">ERS852491_05012</name>
</gene>
<dbReference type="InterPro" id="IPR000524">
    <property type="entry name" value="Tscrpt_reg_HTH_GntR"/>
</dbReference>
<dbReference type="Gene3D" id="1.10.10.10">
    <property type="entry name" value="Winged helix-like DNA-binding domain superfamily/Winged helix DNA-binding domain"/>
    <property type="match status" value="1"/>
</dbReference>
<dbReference type="SUPFAM" id="SSF48008">
    <property type="entry name" value="GntR ligand-binding domain-like"/>
    <property type="match status" value="1"/>
</dbReference>
<dbReference type="InterPro" id="IPR011711">
    <property type="entry name" value="GntR_C"/>
</dbReference>
<evidence type="ECO:0000313" key="6">
    <source>
        <dbReference type="Proteomes" id="UP000095544"/>
    </source>
</evidence>
<evidence type="ECO:0000313" key="5">
    <source>
        <dbReference type="EMBL" id="CUP38169.1"/>
    </source>
</evidence>
<keyword evidence="5" id="KW-0670">Pyruvate</keyword>
<dbReference type="GO" id="GO:0003677">
    <property type="term" value="F:DNA binding"/>
    <property type="evidence" value="ECO:0007669"/>
    <property type="project" value="UniProtKB-KW"/>
</dbReference>
<dbReference type="PANTHER" id="PTHR43537">
    <property type="entry name" value="TRANSCRIPTIONAL REGULATOR, GNTR FAMILY"/>
    <property type="match status" value="1"/>
</dbReference>
<dbReference type="OrthoDB" id="1972820at2"/>